<evidence type="ECO:0000313" key="2">
    <source>
        <dbReference type="Proteomes" id="UP000295172"/>
    </source>
</evidence>
<reference evidence="1 2" key="1">
    <citation type="submission" date="2019-02" db="EMBL/GenBank/DDBJ databases">
        <title>Draft genome sequences of novel Actinobacteria.</title>
        <authorList>
            <person name="Sahin N."/>
            <person name="Ay H."/>
            <person name="Saygin H."/>
        </authorList>
    </citation>
    <scope>NUCLEOTIDE SEQUENCE [LARGE SCALE GENOMIC DNA]</scope>
    <source>
        <strain evidence="1 2">16K104</strain>
    </source>
</reference>
<comment type="caution">
    <text evidence="1">The sequence shown here is derived from an EMBL/GenBank/DDBJ whole genome shotgun (WGS) entry which is preliminary data.</text>
</comment>
<dbReference type="RefSeq" id="WP_132324582.1">
    <property type="nucleotide sequence ID" value="NZ_SMKR01000132.1"/>
</dbReference>
<name>A0A4R4WH46_9ACTN</name>
<keyword evidence="2" id="KW-1185">Reference proteome</keyword>
<gene>
    <name evidence="1" type="ORF">E1218_25915</name>
</gene>
<evidence type="ECO:0000313" key="1">
    <source>
        <dbReference type="EMBL" id="TDD18468.1"/>
    </source>
</evidence>
<dbReference type="AlphaFoldDB" id="A0A4R4WH46"/>
<sequence>MASATVGSERFEPVAGVGAYVELREAVDCVLRVDGKIRDSRLVPDPRAAAQVIDVVDEMLWAAEQTCRHQQNTVDWLIGAGRIFVPRREAALVDLRYLRHPTGGARPLQAKWIRIARWECFEELTNDLADAARYLTAASVAVRRLAGTSTRSRRRAEFVTRIPQAYVEDVSQMTDPGQEFAALVR</sequence>
<dbReference type="Proteomes" id="UP000295172">
    <property type="component" value="Unassembled WGS sequence"/>
</dbReference>
<accession>A0A4R4WH46</accession>
<protein>
    <submittedName>
        <fullName evidence="1">Uncharacterized protein</fullName>
    </submittedName>
</protein>
<proteinExistence type="predicted"/>
<dbReference type="EMBL" id="SMKR01000132">
    <property type="protein sequence ID" value="TDD18468.1"/>
    <property type="molecule type" value="Genomic_DNA"/>
</dbReference>
<dbReference type="OrthoDB" id="3820069at2"/>
<organism evidence="1 2">
    <name type="scientific">Kribbella turkmenica</name>
    <dbReference type="NCBI Taxonomy" id="2530375"/>
    <lineage>
        <taxon>Bacteria</taxon>
        <taxon>Bacillati</taxon>
        <taxon>Actinomycetota</taxon>
        <taxon>Actinomycetes</taxon>
        <taxon>Propionibacteriales</taxon>
        <taxon>Kribbellaceae</taxon>
        <taxon>Kribbella</taxon>
    </lineage>
</organism>